<protein>
    <submittedName>
        <fullName evidence="5">Uncharacterized protein</fullName>
    </submittedName>
</protein>
<dbReference type="SUPFAM" id="SSF141571">
    <property type="entry name" value="Pentapeptide repeat-like"/>
    <property type="match status" value="1"/>
</dbReference>
<reference evidence="5" key="1">
    <citation type="journal article" date="2020" name="Fungal Divers.">
        <title>Resolving the Mortierellaceae phylogeny through synthesis of multi-gene phylogenetics and phylogenomics.</title>
        <authorList>
            <person name="Vandepol N."/>
            <person name="Liber J."/>
            <person name="Desiro A."/>
            <person name="Na H."/>
            <person name="Kennedy M."/>
            <person name="Barry K."/>
            <person name="Grigoriev I.V."/>
            <person name="Miller A.N."/>
            <person name="O'Donnell K."/>
            <person name="Stajich J.E."/>
            <person name="Bonito G."/>
        </authorList>
    </citation>
    <scope>NUCLEOTIDE SEQUENCE</scope>
    <source>
        <strain evidence="5">NRRL 2769</strain>
    </source>
</reference>
<proteinExistence type="predicted"/>
<evidence type="ECO:0000256" key="1">
    <source>
        <dbReference type="ARBA" id="ARBA00022574"/>
    </source>
</evidence>
<feature type="repeat" description="WD" evidence="3">
    <location>
        <begin position="820"/>
        <end position="861"/>
    </location>
</feature>
<dbReference type="Gene3D" id="2.130.10.10">
    <property type="entry name" value="YVTN repeat-like/Quinoprotein amine dehydrogenase"/>
    <property type="match status" value="5"/>
</dbReference>
<dbReference type="InterPro" id="IPR020472">
    <property type="entry name" value="WD40_PAC1"/>
</dbReference>
<feature type="repeat" description="WD" evidence="3">
    <location>
        <begin position="946"/>
        <end position="987"/>
    </location>
</feature>
<feature type="region of interest" description="Disordered" evidence="4">
    <location>
        <begin position="534"/>
        <end position="569"/>
    </location>
</feature>
<dbReference type="EMBL" id="JAAAID010000802">
    <property type="protein sequence ID" value="KAG0013790.1"/>
    <property type="molecule type" value="Genomic_DNA"/>
</dbReference>
<feature type="repeat" description="WD" evidence="3">
    <location>
        <begin position="778"/>
        <end position="819"/>
    </location>
</feature>
<feature type="repeat" description="WD" evidence="3">
    <location>
        <begin position="904"/>
        <end position="945"/>
    </location>
</feature>
<dbReference type="InterPro" id="IPR019775">
    <property type="entry name" value="WD40_repeat_CS"/>
</dbReference>
<dbReference type="AlphaFoldDB" id="A0A9P6MU46"/>
<dbReference type="PROSITE" id="PS50082">
    <property type="entry name" value="WD_REPEATS_2"/>
    <property type="match status" value="9"/>
</dbReference>
<dbReference type="InterPro" id="IPR027417">
    <property type="entry name" value="P-loop_NTPase"/>
</dbReference>
<dbReference type="Pfam" id="PF00805">
    <property type="entry name" value="Pentapeptide"/>
    <property type="match status" value="1"/>
</dbReference>
<keyword evidence="6" id="KW-1185">Reference proteome</keyword>
<dbReference type="PANTHER" id="PTHR44129">
    <property type="entry name" value="WD REPEAT-CONTAINING PROTEIN POP1"/>
    <property type="match status" value="1"/>
</dbReference>
<evidence type="ECO:0000313" key="5">
    <source>
        <dbReference type="EMBL" id="KAG0013790.1"/>
    </source>
</evidence>
<dbReference type="SMART" id="SM00320">
    <property type="entry name" value="WD40"/>
    <property type="match status" value="11"/>
</dbReference>
<name>A0A9P6MU46_9FUNG</name>
<keyword evidence="2" id="KW-0677">Repeat</keyword>
<dbReference type="Gene3D" id="2.160.20.80">
    <property type="entry name" value="E3 ubiquitin-protein ligase SopA"/>
    <property type="match status" value="1"/>
</dbReference>
<dbReference type="InterPro" id="IPR001680">
    <property type="entry name" value="WD40_rpt"/>
</dbReference>
<accession>A0A9P6MU46</accession>
<dbReference type="InterPro" id="IPR001646">
    <property type="entry name" value="5peptide_repeat"/>
</dbReference>
<dbReference type="PROSITE" id="PS00678">
    <property type="entry name" value="WD_REPEATS_1"/>
    <property type="match status" value="9"/>
</dbReference>
<dbReference type="Pfam" id="PF00400">
    <property type="entry name" value="WD40"/>
    <property type="match status" value="6"/>
</dbReference>
<sequence>EGRFADFEKLVREAPCQHDPAFRLGVCQRLGEIAANSIWDSKTRKCAVEFLRQLYKDDANNGQQFNIVQWMLNILNQLAESSKDIIEDSTHELLQEILASSSHFKGTIHHGCESDIPVLHPIMASPPPMESPLLDCVQNKTDVETSLHQLKRERLKNRDRDVYISPRAKATSRATNHFDLTAKVQEFLTSDGKVFLILGDSGSGKSTFNRALEIDLWDSYDKINGQIPLFIHLPAVDRPEQNLIDKHLRRAKFTEPEILELKAHREFVIICDGYDESQQTRNLYMSNQLNQPGGWRVQMVISCRTDYIGADYRHCFEPSDRNNNGEAKLFQEAIISPFNIGQIQSYVAQYVSLRKPSWKSEDYQQAFKKIPNLQDLVKNPFLLKLALEVLPRLLGNDNNYSTTRITRVELYDEFVAQWIERGKKRLAEMELSSRDKLVFKQLSGSGFQQRGIAYLKELAAAIYEHQDGKPVVHYSGYEDHRTWKEAFFSDRDGCNLLREALPLTRNGDQYRFINRSLLEYGLSLAVFGSSKRNDTEVIPPVSRRGSTSSVLSLENSSTERTATADDQSLLDSPLGKRNLVGERSILQFLDERVQQEPLFKDQLHSVIKRSKSDKAARTGATNAITILVRAGIQFIGVDLRNIQIPGADLSFGMFDSAQLEGADLREVNLRNVWMRQANLRGAQMNGVQFGELPFLKEDSGVVCTAYSPDGKTLAVGLGNGDISLYETMNWNRTQGLKGHSGSINSISFSATSDRIASGSSDKKVRLWDVDTGECVSILQGHGDWVLNVVYSPDGDQIASGSDDRIVRLWDVDTGECIHALHGHRGSVLSVTYSPKGDRIASGSEDSTVRLWDIDTGECIRTLQGHNNHVVSVVYSPKGDRVASGSDDKTVRLWDADTGKCVHTLEGHSDRVTSIVYSPKGDQVASGSHDSTVRLWDVDTGECVHTLQGHSSVVNSVVYSPKGDRIASGSDDNTVRLWDIDSDKCVHIFRSHRSGVNCVVYSPKGDRIASGSDDKTVRLWNVDTGECVHTLQGHSSEVSIVVYSPKGDRIASGSFDDTVRLWDIDTGDCIHTFQGHSGSVDSVVYSPKGDRIASGSSDSTVKLWNVETGECLVTISGFSNLVSSIALESNFDAQCLITGSWGKSVRRWRITKEGAEHKAVLCWSSSHEVLTVNDLSFEDVQGLSRLNRELLIQRGALTPSPLPSDREGVEKVLD</sequence>
<dbReference type="InterPro" id="IPR015943">
    <property type="entry name" value="WD40/YVTN_repeat-like_dom_sf"/>
</dbReference>
<comment type="caution">
    <text evidence="5">The sequence shown here is derived from an EMBL/GenBank/DDBJ whole genome shotgun (WGS) entry which is preliminary data.</text>
</comment>
<feature type="repeat" description="WD" evidence="3">
    <location>
        <begin position="736"/>
        <end position="777"/>
    </location>
</feature>
<dbReference type="PROSITE" id="PS00675">
    <property type="entry name" value="SIGMA54_INTERACT_1"/>
    <property type="match status" value="1"/>
</dbReference>
<keyword evidence="1 3" id="KW-0853">WD repeat</keyword>
<feature type="repeat" description="WD" evidence="3">
    <location>
        <begin position="988"/>
        <end position="1029"/>
    </location>
</feature>
<dbReference type="PRINTS" id="PR00320">
    <property type="entry name" value="GPROTEINBRPT"/>
</dbReference>
<dbReference type="Proteomes" id="UP000703661">
    <property type="component" value="Unassembled WGS sequence"/>
</dbReference>
<evidence type="ECO:0000256" key="3">
    <source>
        <dbReference type="PROSITE-ProRule" id="PRU00221"/>
    </source>
</evidence>
<evidence type="ECO:0000256" key="2">
    <source>
        <dbReference type="ARBA" id="ARBA00022737"/>
    </source>
</evidence>
<dbReference type="Gene3D" id="3.40.50.300">
    <property type="entry name" value="P-loop containing nucleotide triphosphate hydrolases"/>
    <property type="match status" value="1"/>
</dbReference>
<dbReference type="InterPro" id="IPR025662">
    <property type="entry name" value="Sigma_54_int_dom_ATP-bd_1"/>
</dbReference>
<feature type="repeat" description="WD" evidence="3">
    <location>
        <begin position="1030"/>
        <end position="1071"/>
    </location>
</feature>
<feature type="repeat" description="WD" evidence="3">
    <location>
        <begin position="1072"/>
        <end position="1113"/>
    </location>
</feature>
<dbReference type="CDD" id="cd00200">
    <property type="entry name" value="WD40"/>
    <property type="match status" value="1"/>
</dbReference>
<gene>
    <name evidence="5" type="ORF">BGZ80_010861</name>
</gene>
<feature type="non-terminal residue" evidence="5">
    <location>
        <position position="1"/>
    </location>
</feature>
<feature type="compositionally biased region" description="Polar residues" evidence="4">
    <location>
        <begin position="560"/>
        <end position="569"/>
    </location>
</feature>
<organism evidence="5 6">
    <name type="scientific">Entomortierella chlamydospora</name>
    <dbReference type="NCBI Taxonomy" id="101097"/>
    <lineage>
        <taxon>Eukaryota</taxon>
        <taxon>Fungi</taxon>
        <taxon>Fungi incertae sedis</taxon>
        <taxon>Mucoromycota</taxon>
        <taxon>Mortierellomycotina</taxon>
        <taxon>Mortierellomycetes</taxon>
        <taxon>Mortierellales</taxon>
        <taxon>Mortierellaceae</taxon>
        <taxon>Entomortierella</taxon>
    </lineage>
</organism>
<dbReference type="Pfam" id="PF25173">
    <property type="entry name" value="Beta-prop_WDR3_1st"/>
    <property type="match status" value="1"/>
</dbReference>
<dbReference type="PROSITE" id="PS50294">
    <property type="entry name" value="WD_REPEATS_REGION"/>
    <property type="match status" value="9"/>
</dbReference>
<evidence type="ECO:0000313" key="6">
    <source>
        <dbReference type="Proteomes" id="UP000703661"/>
    </source>
</evidence>
<dbReference type="InterPro" id="IPR036322">
    <property type="entry name" value="WD40_repeat_dom_sf"/>
</dbReference>
<evidence type="ECO:0000256" key="4">
    <source>
        <dbReference type="SAM" id="MobiDB-lite"/>
    </source>
</evidence>
<feature type="repeat" description="WD" evidence="3">
    <location>
        <begin position="862"/>
        <end position="903"/>
    </location>
</feature>
<dbReference type="InterPro" id="IPR050349">
    <property type="entry name" value="WD_LIS1/nudF_dynein_reg"/>
</dbReference>
<dbReference type="SUPFAM" id="SSF50978">
    <property type="entry name" value="WD40 repeat-like"/>
    <property type="match status" value="2"/>
</dbReference>
<feature type="compositionally biased region" description="Low complexity" evidence="4">
    <location>
        <begin position="546"/>
        <end position="559"/>
    </location>
</feature>